<feature type="compositionally biased region" description="Low complexity" evidence="1">
    <location>
        <begin position="1276"/>
        <end position="1287"/>
    </location>
</feature>
<organism evidence="3">
    <name type="scientific">Chlorella variabilis</name>
    <name type="common">Green alga</name>
    <dbReference type="NCBI Taxonomy" id="554065"/>
    <lineage>
        <taxon>Eukaryota</taxon>
        <taxon>Viridiplantae</taxon>
        <taxon>Chlorophyta</taxon>
        <taxon>core chlorophytes</taxon>
        <taxon>Trebouxiophyceae</taxon>
        <taxon>Chlorellales</taxon>
        <taxon>Chlorellaceae</taxon>
        <taxon>Chlorella clade</taxon>
        <taxon>Chlorella</taxon>
    </lineage>
</organism>
<dbReference type="Gene3D" id="2.130.10.10">
    <property type="entry name" value="YVTN repeat-like/Quinoprotein amine dehydrogenase"/>
    <property type="match status" value="3"/>
</dbReference>
<dbReference type="EMBL" id="GL433852">
    <property type="protein sequence ID" value="EFN53316.1"/>
    <property type="molecule type" value="Genomic_DNA"/>
</dbReference>
<dbReference type="OrthoDB" id="6154712at2759"/>
<dbReference type="OMA" id="CTESKHE"/>
<dbReference type="InterPro" id="IPR011047">
    <property type="entry name" value="Quinoprotein_ADH-like_sf"/>
</dbReference>
<feature type="region of interest" description="Disordered" evidence="1">
    <location>
        <begin position="1185"/>
        <end position="1214"/>
    </location>
</feature>
<accession>E1ZLS4</accession>
<feature type="compositionally biased region" description="Low complexity" evidence="1">
    <location>
        <begin position="1204"/>
        <end position="1214"/>
    </location>
</feature>
<name>E1ZLS4_CHLVA</name>
<feature type="compositionally biased region" description="Low complexity" evidence="1">
    <location>
        <begin position="1058"/>
        <end position="1071"/>
    </location>
</feature>
<feature type="compositionally biased region" description="Low complexity" evidence="1">
    <location>
        <begin position="1246"/>
        <end position="1268"/>
    </location>
</feature>
<dbReference type="RefSeq" id="XP_005845418.1">
    <property type="nucleotide sequence ID" value="XM_005845356.1"/>
</dbReference>
<dbReference type="SUPFAM" id="SSF50998">
    <property type="entry name" value="Quinoprotein alcohol dehydrogenase-like"/>
    <property type="match status" value="1"/>
</dbReference>
<feature type="region of interest" description="Disordered" evidence="1">
    <location>
        <begin position="1245"/>
        <end position="1489"/>
    </location>
</feature>
<dbReference type="SUPFAM" id="SSF101908">
    <property type="entry name" value="Putative isomerase YbhE"/>
    <property type="match status" value="1"/>
</dbReference>
<gene>
    <name evidence="2" type="ORF">CHLNCDRAFT_137002</name>
</gene>
<dbReference type="InterPro" id="IPR052779">
    <property type="entry name" value="WDR62"/>
</dbReference>
<feature type="compositionally biased region" description="Low complexity" evidence="1">
    <location>
        <begin position="1362"/>
        <end position="1375"/>
    </location>
</feature>
<feature type="compositionally biased region" description="Low complexity" evidence="1">
    <location>
        <begin position="1030"/>
        <end position="1051"/>
    </location>
</feature>
<feature type="compositionally biased region" description="Low complexity" evidence="1">
    <location>
        <begin position="1392"/>
        <end position="1405"/>
    </location>
</feature>
<dbReference type="eggNOG" id="KOG1408">
    <property type="taxonomic scope" value="Eukaryota"/>
</dbReference>
<feature type="region of interest" description="Disordered" evidence="1">
    <location>
        <begin position="849"/>
        <end position="868"/>
    </location>
</feature>
<dbReference type="InParanoid" id="E1ZLS4"/>
<evidence type="ECO:0000313" key="3">
    <source>
        <dbReference type="Proteomes" id="UP000008141"/>
    </source>
</evidence>
<dbReference type="PANTHER" id="PTHR45589:SF1">
    <property type="entry name" value="WD REPEAT DOMAIN 62, ISOFORM G"/>
    <property type="match status" value="1"/>
</dbReference>
<feature type="compositionally biased region" description="Low complexity" evidence="1">
    <location>
        <begin position="1440"/>
        <end position="1489"/>
    </location>
</feature>
<evidence type="ECO:0000256" key="1">
    <source>
        <dbReference type="SAM" id="MobiDB-lite"/>
    </source>
</evidence>
<dbReference type="STRING" id="554065.E1ZLS4"/>
<reference evidence="2 3" key="1">
    <citation type="journal article" date="2010" name="Plant Cell">
        <title>The Chlorella variabilis NC64A genome reveals adaptation to photosymbiosis, coevolution with viruses, and cryptic sex.</title>
        <authorList>
            <person name="Blanc G."/>
            <person name="Duncan G."/>
            <person name="Agarkova I."/>
            <person name="Borodovsky M."/>
            <person name="Gurnon J."/>
            <person name="Kuo A."/>
            <person name="Lindquist E."/>
            <person name="Lucas S."/>
            <person name="Pangilinan J."/>
            <person name="Polle J."/>
            <person name="Salamov A."/>
            <person name="Terry A."/>
            <person name="Yamada T."/>
            <person name="Dunigan D.D."/>
            <person name="Grigoriev I.V."/>
            <person name="Claverie J.M."/>
            <person name="Van Etten J.L."/>
        </authorList>
    </citation>
    <scope>NUCLEOTIDE SEQUENCE [LARGE SCALE GENOMIC DNA]</scope>
    <source>
        <strain evidence="2 3">NC64A</strain>
    </source>
</reference>
<dbReference type="Pfam" id="PF00400">
    <property type="entry name" value="WD40"/>
    <property type="match status" value="1"/>
</dbReference>
<feature type="region of interest" description="Disordered" evidence="1">
    <location>
        <begin position="891"/>
        <end position="975"/>
    </location>
</feature>
<dbReference type="Proteomes" id="UP000008141">
    <property type="component" value="Unassembled WGS sequence"/>
</dbReference>
<dbReference type="SMART" id="SM00320">
    <property type="entry name" value="WD40"/>
    <property type="match status" value="8"/>
</dbReference>
<feature type="region of interest" description="Disordered" evidence="1">
    <location>
        <begin position="991"/>
        <end position="1172"/>
    </location>
</feature>
<protein>
    <submittedName>
        <fullName evidence="2">Uncharacterized protein</fullName>
    </submittedName>
</protein>
<sequence length="1600" mass="158280">MAGRAGLKATRLDPLEAAGAAGPPSLVASGGTIVATACAGAVSVLCPGRSPILLKADSTSKPIASLAVSRDGQWIAAGQRGAKLALFLWRAAAADGGAAGWAQPALEIARAQHNFGIAALAFSPSGRLLASHGAERDHQVVLWSPQASGKQLGRARIKESYDAIAFAAEDSLVCINRHNLAVWALERCTSPGGNSMKLACRSFALPPLPSHARFVGLAAAAAQPGGNPRAVPRLLAATDGGRLLRLRAGGPTVDKAVDVQLLQGAKLMHLAVSGELVAVATSGGTIALYSAASLELAGVLPSAQGSQGGRCSRDAVLGCAFSPDGQALTACTAGGQLVAWHLADLQHPTPALMSQSHRQAEAITDAVIVPGGGEGGSRLATCSLDGSLQLWECASSGALRCAATLDLRAQLKSAATKLLCLASSPDGRLLAAGDAAGCVHLVAVASSAAAPARLATQLAHADDVTALCFAAPCAEAEAEPAPGSQPLLAAASRRGLIKVLRVQLDGTCTQVATVAEHQAAVTGLALPAGGAWLVSADRGGKRLMHRLDAAAGTSQVVAQAAIPRCSFVGGLAQGLRGQSLVGASRTGKVYTCDVSGQEMGVVQVLERNQGELASFAIDESLSLLCAATTHGQLLLCSLAGGKTVPVAACRAHLAGTAISKVLITPDSRCIVSVGEDASRPRTVACDVEAPAGSGSCSRALSESVTSAIRPRDLLAAMDEEVASGPQEPAEEEDAAIPASAAPPQDLVPQAVTTLLIPPAPQPDAANLLAPAAVLDTAEDCEDVAPRAASIPPSPNRHAMLGGRQAQLEELLELQARFAAMKPRGGACAGQGQETAPPAAVAAAAPAAAPPAAASPAPPPPAGSPGPIFGSPYQSISSLSLGALSSPALHSPDVFSDLEEPAGGGSEAALPATTSWHPLRGAAAPKGPTLLPTSPLQPGPDAAGGGSNTEAGAARDSGRQGGDAPHIAKLKSGRSARLQRLVRTRHDSADLLYSPLPRTGQRVAGSTPPHASATASVARGRPDRETPGCVPGPEEGPAPAAAAEAAAPATAPASPPDGPAGASTPPAPCSATVDIGGEGSPLGSASVNQTRRRRSWGPVPSSEPRRALSSLSSCGSADPEAAGFGAEQRRHSALGIEQPPATDGFSVYADSSAKGTPAAAGSSCSGGGSSTSRRLSFSFGGGGLAFGCTESKHEDTPPLPGQPKPGGAAEPTAAGPALAFRWAGYSSPGLPGPAMRDRPAVPRLNLAAVQAAPEQPAAASGGSSAAFAQKRSRQAREAASPAESAASTGTGGSPWSTGGGIDSPPAGVEAWEAAAAAGAATPDPGGTASPASKKSRPALPSPPRLVIDCQLFSPELSAGRPQAPAAAATDAAPDAPSGTSASQERPASLWPVAAGSCSAAGAAAGAPEALDPFSRPASYDPLATAEQDAPGGVLPAPPPAVALDQSPAASHDAAGSSDSAPASSLTLPAASPASGSRGGSSAEEAQAAAGPAEVLRFFRQGLQVLASLQQAGIGGSGGLLDAAAFRAELLDIAGQLHRAADHVAPPGDGGGASAAVVAGGQENVHSNGGGCPADLAARADLAVLKQQMGELRRELAQLRSK</sequence>
<keyword evidence="3" id="KW-1185">Reference proteome</keyword>
<dbReference type="InterPro" id="IPR001680">
    <property type="entry name" value="WD40_rpt"/>
</dbReference>
<evidence type="ECO:0000313" key="2">
    <source>
        <dbReference type="EMBL" id="EFN53316.1"/>
    </source>
</evidence>
<dbReference type="PANTHER" id="PTHR45589">
    <property type="entry name" value="WD REPEAT DOMAIN 62, ISOFORM G"/>
    <property type="match status" value="1"/>
</dbReference>
<dbReference type="GeneID" id="17352672"/>
<feature type="compositionally biased region" description="Low complexity" evidence="1">
    <location>
        <begin position="1303"/>
        <end position="1330"/>
    </location>
</feature>
<dbReference type="InterPro" id="IPR015943">
    <property type="entry name" value="WD40/YVTN_repeat-like_dom_sf"/>
</dbReference>
<proteinExistence type="predicted"/>
<feature type="compositionally biased region" description="Gly residues" evidence="1">
    <location>
        <begin position="1288"/>
        <end position="1300"/>
    </location>
</feature>
<dbReference type="KEGG" id="cvr:CHLNCDRAFT_137002"/>